<evidence type="ECO:0000313" key="1">
    <source>
        <dbReference type="EMBL" id="KAJ9053182.1"/>
    </source>
</evidence>
<keyword evidence="2" id="KW-1185">Reference proteome</keyword>
<organism evidence="1 2">
    <name type="scientific">Entomophthora muscae</name>
    <dbReference type="NCBI Taxonomy" id="34485"/>
    <lineage>
        <taxon>Eukaryota</taxon>
        <taxon>Fungi</taxon>
        <taxon>Fungi incertae sedis</taxon>
        <taxon>Zoopagomycota</taxon>
        <taxon>Entomophthoromycotina</taxon>
        <taxon>Entomophthoromycetes</taxon>
        <taxon>Entomophthorales</taxon>
        <taxon>Entomophthoraceae</taxon>
        <taxon>Entomophthora</taxon>
    </lineage>
</organism>
<dbReference type="EMBL" id="QTSX02006548">
    <property type="protein sequence ID" value="KAJ9053182.1"/>
    <property type="molecule type" value="Genomic_DNA"/>
</dbReference>
<name>A0ACC2RSV1_9FUNG</name>
<proteinExistence type="predicted"/>
<protein>
    <submittedName>
        <fullName evidence="1">Uncharacterized protein</fullName>
    </submittedName>
</protein>
<gene>
    <name evidence="1" type="ORF">DSO57_1026759</name>
</gene>
<sequence>MLGFAALTLSILSFTQGQNSGPIRGVNLGGWLVLEPWITPSLFAEFRGKPAAETAVDEYTFITILKERAAPRLRAHWDSWVTDGDFAILERAGINHVRIPVGYWAFNKTSDEPWVDGSYDHLVRGVRLAKNHNMKVMIDIHGAPLSQNGFDNSGRAGSANFLNDAMSGPRMLDVLEKVAIRFSTPEFRPTVTAIQVVNEPASWLLNMDKVRRFYNDAYSVIRKHNSQVKITFHDAFIGVGSWRDLATKPNVILDTHIYNVFDKSLVTMTQEMHLRHTCNFVAQLAASKALAPTITGEWSLATTDCTLHLNGFMKGSRYVGNFIDHSSPRLDPAYDFNTDKCAQYDSVDKFPKGHEQFLRRFFDRQISVYENAGSGWFFWNFKAENSPEWNFIMGVQRGWISLPATTTNTC</sequence>
<comment type="caution">
    <text evidence="1">The sequence shown here is derived from an EMBL/GenBank/DDBJ whole genome shotgun (WGS) entry which is preliminary data.</text>
</comment>
<evidence type="ECO:0000313" key="2">
    <source>
        <dbReference type="Proteomes" id="UP001165960"/>
    </source>
</evidence>
<reference evidence="1" key="1">
    <citation type="submission" date="2022-04" db="EMBL/GenBank/DDBJ databases">
        <title>Genome of the entomopathogenic fungus Entomophthora muscae.</title>
        <authorList>
            <person name="Elya C."/>
            <person name="Lovett B.R."/>
            <person name="Lee E."/>
            <person name="Macias A.M."/>
            <person name="Hajek A.E."/>
            <person name="De Bivort B.L."/>
            <person name="Kasson M.T."/>
            <person name="De Fine Licht H.H."/>
            <person name="Stajich J.E."/>
        </authorList>
    </citation>
    <scope>NUCLEOTIDE SEQUENCE</scope>
    <source>
        <strain evidence="1">Berkeley</strain>
    </source>
</reference>
<dbReference type="Proteomes" id="UP001165960">
    <property type="component" value="Unassembled WGS sequence"/>
</dbReference>
<accession>A0ACC2RSV1</accession>